<dbReference type="Gene3D" id="1.10.10.10">
    <property type="entry name" value="Winged helix-like DNA-binding domain superfamily/Winged helix DNA-binding domain"/>
    <property type="match status" value="1"/>
</dbReference>
<evidence type="ECO:0000259" key="2">
    <source>
        <dbReference type="Pfam" id="PF02829"/>
    </source>
</evidence>
<dbReference type="GeneID" id="98000439"/>
<reference evidence="4 5" key="1">
    <citation type="submission" date="2018-08" db="EMBL/GenBank/DDBJ databases">
        <title>A genome reference for cultivated species of the human gut microbiota.</title>
        <authorList>
            <person name="Zou Y."/>
            <person name="Xue W."/>
            <person name="Luo G."/>
        </authorList>
    </citation>
    <scope>NUCLEOTIDE SEQUENCE [LARGE SCALE GENOMIC DNA]</scope>
    <source>
        <strain evidence="4 5">AM25-6</strain>
    </source>
</reference>
<feature type="binding site" evidence="1">
    <location>
        <position position="74"/>
    </location>
    <ligand>
        <name>Ni(2+)</name>
        <dbReference type="ChEBI" id="CHEBI:49786"/>
    </ligand>
</feature>
<dbReference type="InterPro" id="IPR036388">
    <property type="entry name" value="WH-like_DNA-bd_sf"/>
</dbReference>
<protein>
    <submittedName>
        <fullName evidence="4">Transcription repressor NadR</fullName>
    </submittedName>
</protein>
<keyword evidence="1" id="KW-0479">Metal-binding</keyword>
<dbReference type="AlphaFoldDB" id="A0A3E3E159"/>
<dbReference type="Proteomes" id="UP000261212">
    <property type="component" value="Unassembled WGS sequence"/>
</dbReference>
<evidence type="ECO:0000313" key="4">
    <source>
        <dbReference type="EMBL" id="RGD75277.1"/>
    </source>
</evidence>
<dbReference type="InterPro" id="IPR004173">
    <property type="entry name" value="3H_domain"/>
</dbReference>
<dbReference type="EMBL" id="QUSM01000002">
    <property type="protein sequence ID" value="RGD75277.1"/>
    <property type="molecule type" value="Genomic_DNA"/>
</dbReference>
<dbReference type="PIRSF" id="PIRSF037847">
    <property type="entry name" value="NiaR"/>
    <property type="match status" value="1"/>
</dbReference>
<evidence type="ECO:0000259" key="3">
    <source>
        <dbReference type="Pfam" id="PF08279"/>
    </source>
</evidence>
<feature type="binding site" evidence="1">
    <location>
        <position position="82"/>
    </location>
    <ligand>
        <name>Ni(2+)</name>
        <dbReference type="ChEBI" id="CHEBI:49786"/>
    </ligand>
</feature>
<feature type="binding site" evidence="1">
    <location>
        <position position="141"/>
    </location>
    <ligand>
        <name>Ni(2+)</name>
        <dbReference type="ChEBI" id="CHEBI:49786"/>
    </ligand>
</feature>
<dbReference type="InterPro" id="IPR026043">
    <property type="entry name" value="NadR"/>
</dbReference>
<dbReference type="PANTHER" id="PTHR40068">
    <property type="entry name" value="TRANSCRIPTION REPRESSOR NIAR-RELATED"/>
    <property type="match status" value="1"/>
</dbReference>
<feature type="domain" description="3H" evidence="2">
    <location>
        <begin position="71"/>
        <end position="166"/>
    </location>
</feature>
<dbReference type="RefSeq" id="WP_007050117.1">
    <property type="nucleotide sequence ID" value="NZ_CABKNJ010000001.1"/>
</dbReference>
<sequence length="169" mass="19277">MNAQSRRKEILNLIRYNLEPISGTTLAKKMGVSRQVIVQDIAILRAQNNDIISTNKGYVLTSDNKCSRVFKVYHRDDEIIDELNTIVDLGAKVIDVFVKHKVYGRLSANLAVSSRRDVLNFVDNINKGKSKPLKNTTSNYHYHTIEADSEEILDLVEKALKEKNYLVEK</sequence>
<evidence type="ECO:0000313" key="5">
    <source>
        <dbReference type="Proteomes" id="UP000261212"/>
    </source>
</evidence>
<feature type="binding site" evidence="1">
    <location>
        <position position="143"/>
    </location>
    <ligand>
        <name>Ni(2+)</name>
        <dbReference type="ChEBI" id="CHEBI:49786"/>
    </ligand>
</feature>
<evidence type="ECO:0000256" key="1">
    <source>
        <dbReference type="PIRSR" id="PIRSR037847-1"/>
    </source>
</evidence>
<dbReference type="InterPro" id="IPR035922">
    <property type="entry name" value="3H_dom_sf"/>
</dbReference>
<dbReference type="SUPFAM" id="SSF75500">
    <property type="entry name" value="Putative transcriptional regulator TM1602, C-terminal domain"/>
    <property type="match status" value="1"/>
</dbReference>
<dbReference type="SUPFAM" id="SSF46785">
    <property type="entry name" value="Winged helix' DNA-binding domain"/>
    <property type="match status" value="1"/>
</dbReference>
<dbReference type="Pfam" id="PF08279">
    <property type="entry name" value="HTH_11"/>
    <property type="match status" value="1"/>
</dbReference>
<organism evidence="4 5">
    <name type="scientific">Anaerofustis stercorihominis</name>
    <dbReference type="NCBI Taxonomy" id="214853"/>
    <lineage>
        <taxon>Bacteria</taxon>
        <taxon>Bacillati</taxon>
        <taxon>Bacillota</taxon>
        <taxon>Clostridia</taxon>
        <taxon>Eubacteriales</taxon>
        <taxon>Eubacteriaceae</taxon>
        <taxon>Anaerofustis</taxon>
    </lineage>
</organism>
<gene>
    <name evidence="4" type="ORF">DW687_02835</name>
</gene>
<dbReference type="InterPro" id="IPR013196">
    <property type="entry name" value="HTH_11"/>
</dbReference>
<dbReference type="Gene3D" id="3.30.1340.20">
    <property type="entry name" value="3H domain"/>
    <property type="match status" value="1"/>
</dbReference>
<name>A0A3E3E159_9FIRM</name>
<dbReference type="PANTHER" id="PTHR40068:SF1">
    <property type="entry name" value="TRANSCRIPTION REPRESSOR NIAR-RELATED"/>
    <property type="match status" value="1"/>
</dbReference>
<comment type="caution">
    <text evidence="4">The sequence shown here is derived from an EMBL/GenBank/DDBJ whole genome shotgun (WGS) entry which is preliminary data.</text>
</comment>
<accession>A0A3E3E159</accession>
<keyword evidence="1" id="KW-0533">Nickel</keyword>
<dbReference type="GO" id="GO:0046872">
    <property type="term" value="F:metal ion binding"/>
    <property type="evidence" value="ECO:0007669"/>
    <property type="project" value="UniProtKB-KW"/>
</dbReference>
<feature type="domain" description="Helix-turn-helix type 11" evidence="3">
    <location>
        <begin position="6"/>
        <end position="58"/>
    </location>
</feature>
<dbReference type="InterPro" id="IPR036390">
    <property type="entry name" value="WH_DNA-bd_sf"/>
</dbReference>
<proteinExistence type="predicted"/>
<dbReference type="Pfam" id="PF02829">
    <property type="entry name" value="3H"/>
    <property type="match status" value="1"/>
</dbReference>